<dbReference type="EC" id="2.3.2.3" evidence="6"/>
<keyword evidence="6" id="KW-0808">Transferase</keyword>
<evidence type="ECO:0000313" key="7">
    <source>
        <dbReference type="EMBL" id="SDZ61105.1"/>
    </source>
</evidence>
<feature type="transmembrane region" description="Helical" evidence="6">
    <location>
        <begin position="5"/>
        <end position="21"/>
    </location>
</feature>
<comment type="catalytic activity">
    <reaction evidence="6">
        <text>L-lysyl-tRNA(Lys) + a 1,2-diacyl-sn-glycero-3-phospho-(1'-sn-glycerol) = a 1,2-diacyl-sn-glycero-3-phospho-1'-(3'-O-L-lysyl)-sn-glycerol + tRNA(Lys)</text>
        <dbReference type="Rhea" id="RHEA:10668"/>
        <dbReference type="Rhea" id="RHEA-COMP:9696"/>
        <dbReference type="Rhea" id="RHEA-COMP:9697"/>
        <dbReference type="ChEBI" id="CHEBI:64716"/>
        <dbReference type="ChEBI" id="CHEBI:75792"/>
        <dbReference type="ChEBI" id="CHEBI:78442"/>
        <dbReference type="ChEBI" id="CHEBI:78529"/>
        <dbReference type="EC" id="2.3.2.3"/>
    </reaction>
</comment>
<organism evidence="7 8">
    <name type="scientific">Evansella caseinilytica</name>
    <dbReference type="NCBI Taxonomy" id="1503961"/>
    <lineage>
        <taxon>Bacteria</taxon>
        <taxon>Bacillati</taxon>
        <taxon>Bacillota</taxon>
        <taxon>Bacilli</taxon>
        <taxon>Bacillales</taxon>
        <taxon>Bacillaceae</taxon>
        <taxon>Evansella</taxon>
    </lineage>
</organism>
<feature type="transmembrane region" description="Helical" evidence="6">
    <location>
        <begin position="180"/>
        <end position="196"/>
    </location>
</feature>
<evidence type="ECO:0000256" key="3">
    <source>
        <dbReference type="ARBA" id="ARBA00022692"/>
    </source>
</evidence>
<dbReference type="InterPro" id="IPR022791">
    <property type="entry name" value="L-PG_synthase/AglD"/>
</dbReference>
<reference evidence="8" key="1">
    <citation type="submission" date="2016-10" db="EMBL/GenBank/DDBJ databases">
        <authorList>
            <person name="Varghese N."/>
            <person name="Submissions S."/>
        </authorList>
    </citation>
    <scope>NUCLEOTIDE SEQUENCE [LARGE SCALE GENOMIC DNA]</scope>
    <source>
        <strain evidence="8">SP</strain>
    </source>
</reference>
<keyword evidence="4 6" id="KW-1133">Transmembrane helix</keyword>
<comment type="function">
    <text evidence="6">Catalyzes the transfer of a lysyl group from L-lysyl-tRNA(Lys) to membrane-bound phosphatidylglycerol (PG), which produces lysylphosphatidylglycerol (LPG), a major component of the bacterial membrane with a positive net charge. LPG synthesis contributes to bacterial virulence as it is involved in the resistance mechanism against cationic antimicrobial peptides (CAMP) produces by the host's immune system (defensins, cathelicidins) and by the competing microorganisms.</text>
</comment>
<keyword evidence="6" id="KW-0443">Lipid metabolism</keyword>
<dbReference type="GO" id="GO:0005886">
    <property type="term" value="C:plasma membrane"/>
    <property type="evidence" value="ECO:0007669"/>
    <property type="project" value="UniProtKB-SubCell"/>
</dbReference>
<dbReference type="GO" id="GO:0046677">
    <property type="term" value="P:response to antibiotic"/>
    <property type="evidence" value="ECO:0007669"/>
    <property type="project" value="UniProtKB-KW"/>
</dbReference>
<evidence type="ECO:0000256" key="4">
    <source>
        <dbReference type="ARBA" id="ARBA00022989"/>
    </source>
</evidence>
<evidence type="ECO:0000256" key="5">
    <source>
        <dbReference type="ARBA" id="ARBA00023136"/>
    </source>
</evidence>
<keyword evidence="8" id="KW-1185">Reference proteome</keyword>
<comment type="similarity">
    <text evidence="6">Belongs to the LPG synthase family.</text>
</comment>
<feature type="transmembrane region" description="Helical" evidence="6">
    <location>
        <begin position="41"/>
        <end position="61"/>
    </location>
</feature>
<feature type="transmembrane region" description="Helical" evidence="6">
    <location>
        <begin position="292"/>
        <end position="314"/>
    </location>
</feature>
<feature type="transmembrane region" description="Helical" evidence="6">
    <location>
        <begin position="228"/>
        <end position="249"/>
    </location>
</feature>
<dbReference type="Pfam" id="PF03706">
    <property type="entry name" value="LPG_synthase_TM"/>
    <property type="match status" value="1"/>
</dbReference>
<dbReference type="Proteomes" id="UP000198935">
    <property type="component" value="Unassembled WGS sequence"/>
</dbReference>
<keyword evidence="2" id="KW-1003">Cell membrane</keyword>
<accession>A0A1H3UH16</accession>
<feature type="transmembrane region" description="Helical" evidence="6">
    <location>
        <begin position="261"/>
        <end position="280"/>
    </location>
</feature>
<feature type="transmembrane region" description="Helical" evidence="6">
    <location>
        <begin position="153"/>
        <end position="174"/>
    </location>
</feature>
<dbReference type="NCBIfam" id="TIGR00374">
    <property type="entry name" value="flippase-like domain"/>
    <property type="match status" value="1"/>
</dbReference>
<evidence type="ECO:0000313" key="8">
    <source>
        <dbReference type="Proteomes" id="UP000198935"/>
    </source>
</evidence>
<evidence type="ECO:0000256" key="1">
    <source>
        <dbReference type="ARBA" id="ARBA00004651"/>
    </source>
</evidence>
<feature type="transmembrane region" description="Helical" evidence="6">
    <location>
        <begin position="124"/>
        <end position="146"/>
    </location>
</feature>
<name>A0A1H3UH16_9BACI</name>
<dbReference type="EMBL" id="FNPI01000021">
    <property type="protein sequence ID" value="SDZ61105.1"/>
    <property type="molecule type" value="Genomic_DNA"/>
</dbReference>
<feature type="transmembrane region" description="Helical" evidence="6">
    <location>
        <begin position="82"/>
        <end position="104"/>
    </location>
</feature>
<evidence type="ECO:0000256" key="6">
    <source>
        <dbReference type="RuleBase" id="RU363042"/>
    </source>
</evidence>
<sequence length="347" mass="38748">MKNRLFNIILVFTVSFGFIVYHFRTVDIATVWDGLKNTNVFWLLGGMLAMFLYWLLEALVLHRISRKVNSRQSVRQSFKITMAGQFFNTITPFASGGQPAQLYMLNKTGMDVGAGSSVLLIKFIVYQAMLVINSLIVLLFGYHYLLNGDIPKLSIMIITGFALNVIVIVALITVGKSKGVASFIVHLLLKPVCFFMKKDKYAALKNTADQKLHSFHLESTRMSFDMKLLLQCSVLTTLQLWLFFSIPYFVLQGVGAPQLDVFQIIAFHSFIIMFSSLIPIPGGSGGAELSFSLLFGLILDPVTLVLSLFLWRFITYYSCILFGSFSLMSKEETAGSLVAAADADTKK</sequence>
<keyword evidence="5 6" id="KW-0472">Membrane</keyword>
<dbReference type="GO" id="GO:0050071">
    <property type="term" value="F:phosphatidylglycerol lysyltransferase activity"/>
    <property type="evidence" value="ECO:0007669"/>
    <property type="project" value="UniProtKB-EC"/>
</dbReference>
<proteinExistence type="inferred from homology"/>
<comment type="subcellular location">
    <subcellularLocation>
        <location evidence="1 6">Cell membrane</location>
        <topology evidence="1 6">Multi-pass membrane protein</topology>
    </subcellularLocation>
</comment>
<dbReference type="PANTHER" id="PTHR37693">
    <property type="entry name" value="PHOSPHATIDYLGLYCEROL LYSYLTRANSFERASE"/>
    <property type="match status" value="1"/>
</dbReference>
<dbReference type="GO" id="GO:0006629">
    <property type="term" value="P:lipid metabolic process"/>
    <property type="evidence" value="ECO:0007669"/>
    <property type="project" value="UniProtKB-KW"/>
</dbReference>
<keyword evidence="3 6" id="KW-0812">Transmembrane</keyword>
<protein>
    <recommendedName>
        <fullName evidence="6">Phosphatidylglycerol lysyltransferase</fullName>
        <ecNumber evidence="6">2.3.2.3</ecNumber>
    </recommendedName>
    <alternativeName>
        <fullName evidence="6">Lysylphosphatidylglycerol synthase</fullName>
    </alternativeName>
</protein>
<dbReference type="OrthoDB" id="9810654at2"/>
<keyword evidence="6" id="KW-0046">Antibiotic resistance</keyword>
<dbReference type="PANTHER" id="PTHR37693:SF1">
    <property type="entry name" value="INTEGRAL MEMBRANE PROTEIN"/>
    <property type="match status" value="1"/>
</dbReference>
<gene>
    <name evidence="6" type="primary">mprF</name>
    <name evidence="7" type="ORF">SAMN05421736_1216</name>
</gene>
<dbReference type="AlphaFoldDB" id="A0A1H3UH16"/>
<evidence type="ECO:0000256" key="2">
    <source>
        <dbReference type="ARBA" id="ARBA00022475"/>
    </source>
</evidence>
<dbReference type="STRING" id="1503961.SAMN05421736_1216"/>